<dbReference type="eggNOG" id="COG4268">
    <property type="taxonomic scope" value="Bacteria"/>
</dbReference>
<evidence type="ECO:0000313" key="1">
    <source>
        <dbReference type="EMBL" id="GAL03993.1"/>
    </source>
</evidence>
<proteinExistence type="predicted"/>
<dbReference type="InterPro" id="IPR019292">
    <property type="entry name" value="McrC"/>
</dbReference>
<dbReference type="STRING" id="754436.JCM19237_2144"/>
<evidence type="ECO:0000313" key="2">
    <source>
        <dbReference type="Proteomes" id="UP000029227"/>
    </source>
</evidence>
<protein>
    <recommendedName>
        <fullName evidence="3">Restriction endonuclease</fullName>
    </recommendedName>
</protein>
<reference evidence="1 2" key="1">
    <citation type="journal article" date="2014" name="Genome Announc.">
        <title>Draft Genome Sequences of Two Vibrionaceae Species, Vibrio ponticus C121 and Photobacterium aphoticum C119, Isolated as Coral Reef Microbiota.</title>
        <authorList>
            <person name="Al-saari N."/>
            <person name="Meirelles P.M."/>
            <person name="Mino S."/>
            <person name="Suda W."/>
            <person name="Oshima K."/>
            <person name="Hattori M."/>
            <person name="Ohkuma M."/>
            <person name="Thompson F.L."/>
            <person name="Gomez-Gil B."/>
            <person name="Sawabe T."/>
            <person name="Sawabe T."/>
        </authorList>
    </citation>
    <scope>NUCLEOTIDE SEQUENCE [LARGE SCALE GENOMIC DNA]</scope>
    <source>
        <strain evidence="1 2">JCM 19237</strain>
    </source>
</reference>
<gene>
    <name evidence="1" type="ORF">JCM19237_2144</name>
</gene>
<evidence type="ECO:0008006" key="3">
    <source>
        <dbReference type="Google" id="ProtNLM"/>
    </source>
</evidence>
<dbReference type="Pfam" id="PF10117">
    <property type="entry name" value="McrBC"/>
    <property type="match status" value="1"/>
</dbReference>
<sequence>MHITVFEYGYIACDKQAEGEMGASCISSDAFHYLREVCLGAAESDLSRCLSLTKRHGVELLQVKNYVGVIFTPGGECIEVLPKVGRHFNNTDNAPDYARQVLLMMLSHLGSFRHIASHPASVASQKMPLLEVFISQFLHSVNVLIKRGLKSDYVAQQDNLAFQKGKLLVAQQLRHNQVNKHKFYVEYDEFLINRPANRLIKSALVAIASQTRMAANQKLLRELLFAFADVPVSPAIKQDVQSLKLDRSMTDYVSPLAWVKMILDGISPLAMKGQAEALSLLFPMEAVFESYVASVLSTQLPEGSLLTTQAQTEYLVTHKKRRQFQLKPDLVLTMREGSQTVMDTKWKLLDVDAYHYGLSQSDLYQMFAYGHKYLHGSGSLFLIYPAHSRFNQPIECSFDFSETLRLWVVPFVIDLDGKSRVIWPSHNRLQVS</sequence>
<dbReference type="EMBL" id="BBMN01000003">
    <property type="protein sequence ID" value="GAL03993.1"/>
    <property type="molecule type" value="Genomic_DNA"/>
</dbReference>
<comment type="caution">
    <text evidence="1">The sequence shown here is derived from an EMBL/GenBank/DDBJ whole genome shotgun (WGS) entry which is preliminary data.</text>
</comment>
<dbReference type="PANTHER" id="PTHR38733:SF1">
    <property type="entry name" value="TYPE IV METHYL-DIRECTED RESTRICTION ENZYME ECOKMCRBC"/>
    <property type="match status" value="1"/>
</dbReference>
<dbReference type="PANTHER" id="PTHR38733">
    <property type="entry name" value="PROTEIN MCRC"/>
    <property type="match status" value="1"/>
</dbReference>
<dbReference type="AlphaFoldDB" id="A0A090QP53"/>
<dbReference type="Proteomes" id="UP000029227">
    <property type="component" value="Unassembled WGS sequence"/>
</dbReference>
<name>A0A090QP53_9GAMM</name>
<dbReference type="REBASE" id="98160">
    <property type="entry name" value="PapC119McrBCP"/>
</dbReference>
<accession>A0A090QP53</accession>
<organism evidence="1 2">
    <name type="scientific">Photobacterium aphoticum</name>
    <dbReference type="NCBI Taxonomy" id="754436"/>
    <lineage>
        <taxon>Bacteria</taxon>
        <taxon>Pseudomonadati</taxon>
        <taxon>Pseudomonadota</taxon>
        <taxon>Gammaproteobacteria</taxon>
        <taxon>Vibrionales</taxon>
        <taxon>Vibrionaceae</taxon>
        <taxon>Photobacterium</taxon>
    </lineage>
</organism>